<name>A0A378LUL4_9GAMM</name>
<sequence length="268" mass="30003">MGDKAPSLISNKDVTLPPREDLLKAMQNAERSPEAARYLSERVHQIVDSSKFINKSPASRKVAEEVLKAVDEFTKFVEYKFEQGVKPWSGEMPEKSDFKRMQQGIAQEAVGTISQKQLPGIRFDFAISREGHFVRGYASTDNQAGPLGEDTVASLDRLFNAWLASKNPPIATDNGYFYRADANGNRDNKALTAEEVEELMQDSAEDFKRYLADRNVETSLVSKHRDYPGEEHRVKKAAAQKAVERAIEIGEEKAPEPTPQQSQSTAPR</sequence>
<protein>
    <submittedName>
        <fullName evidence="2">Dot/Icm secretion system substrate</fullName>
    </submittedName>
</protein>
<dbReference type="RefSeq" id="WP_031563926.1">
    <property type="nucleotide sequence ID" value="NZ_CAAAIS010000009.1"/>
</dbReference>
<reference evidence="2 3" key="1">
    <citation type="submission" date="2018-06" db="EMBL/GenBank/DDBJ databases">
        <authorList>
            <consortium name="Pathogen Informatics"/>
            <person name="Doyle S."/>
        </authorList>
    </citation>
    <scope>NUCLEOTIDE SEQUENCE [LARGE SCALE GENOMIC DNA]</scope>
    <source>
        <strain evidence="2 3">NCTC11532</strain>
    </source>
</reference>
<dbReference type="InterPro" id="IPR049927">
    <property type="entry name" value="DotY_N"/>
</dbReference>
<dbReference type="Pfam" id="PF23131">
    <property type="entry name" value="DotY"/>
    <property type="match status" value="1"/>
</dbReference>
<dbReference type="EMBL" id="UGPB01000001">
    <property type="protein sequence ID" value="STY30956.1"/>
    <property type="molecule type" value="Genomic_DNA"/>
</dbReference>
<keyword evidence="3" id="KW-1185">Reference proteome</keyword>
<dbReference type="STRING" id="1122170.GCA_000701265_02904"/>
<gene>
    <name evidence="2" type="ORF">NCTC11532_02653</name>
</gene>
<evidence type="ECO:0000256" key="1">
    <source>
        <dbReference type="SAM" id="MobiDB-lite"/>
    </source>
</evidence>
<feature type="region of interest" description="Disordered" evidence="1">
    <location>
        <begin position="222"/>
        <end position="268"/>
    </location>
</feature>
<organism evidence="2 3">
    <name type="scientific">Legionella wadsworthii</name>
    <dbReference type="NCBI Taxonomy" id="28088"/>
    <lineage>
        <taxon>Bacteria</taxon>
        <taxon>Pseudomonadati</taxon>
        <taxon>Pseudomonadota</taxon>
        <taxon>Gammaproteobacteria</taxon>
        <taxon>Legionellales</taxon>
        <taxon>Legionellaceae</taxon>
        <taxon>Legionella</taxon>
    </lineage>
</organism>
<evidence type="ECO:0000313" key="2">
    <source>
        <dbReference type="EMBL" id="STY30956.1"/>
    </source>
</evidence>
<dbReference type="AlphaFoldDB" id="A0A378LUL4"/>
<feature type="compositionally biased region" description="Basic and acidic residues" evidence="1">
    <location>
        <begin position="223"/>
        <end position="233"/>
    </location>
</feature>
<feature type="compositionally biased region" description="Polar residues" evidence="1">
    <location>
        <begin position="259"/>
        <end position="268"/>
    </location>
</feature>
<evidence type="ECO:0000313" key="3">
    <source>
        <dbReference type="Proteomes" id="UP000255297"/>
    </source>
</evidence>
<proteinExistence type="predicted"/>
<dbReference type="InterPro" id="IPR056465">
    <property type="entry name" value="DotY"/>
</dbReference>
<dbReference type="CDD" id="cd22643">
    <property type="entry name" value="DotY_NTD"/>
    <property type="match status" value="1"/>
</dbReference>
<feature type="compositionally biased region" description="Basic and acidic residues" evidence="1">
    <location>
        <begin position="242"/>
        <end position="255"/>
    </location>
</feature>
<dbReference type="Proteomes" id="UP000255297">
    <property type="component" value="Unassembled WGS sequence"/>
</dbReference>
<dbReference type="OrthoDB" id="5635174at2"/>
<accession>A0A378LUL4</accession>